<evidence type="ECO:0008006" key="3">
    <source>
        <dbReference type="Google" id="ProtNLM"/>
    </source>
</evidence>
<dbReference type="EMBL" id="FOMG01000030">
    <property type="protein sequence ID" value="SFD29312.1"/>
    <property type="molecule type" value="Genomic_DNA"/>
</dbReference>
<organism evidence="1 2">
    <name type="scientific">Clostridium uliginosum</name>
    <dbReference type="NCBI Taxonomy" id="119641"/>
    <lineage>
        <taxon>Bacteria</taxon>
        <taxon>Bacillati</taxon>
        <taxon>Bacillota</taxon>
        <taxon>Clostridia</taxon>
        <taxon>Eubacteriales</taxon>
        <taxon>Clostridiaceae</taxon>
        <taxon>Clostridium</taxon>
    </lineage>
</organism>
<name>A0A1I1R4W3_9CLOT</name>
<proteinExistence type="predicted"/>
<dbReference type="NCBIfam" id="TIGR01784">
    <property type="entry name" value="T_den_put_tspse"/>
    <property type="match status" value="1"/>
</dbReference>
<gene>
    <name evidence="1" type="ORF">SAMN05421842_1304</name>
</gene>
<accession>A0A1I1R4W3</accession>
<dbReference type="PANTHER" id="PTHR41317:SF1">
    <property type="entry name" value="PD-(D_E)XK NUCLEASE FAMILY TRANSPOSASE"/>
    <property type="match status" value="1"/>
</dbReference>
<dbReference type="STRING" id="119641.SAMN05421842_1304"/>
<reference evidence="1 2" key="1">
    <citation type="submission" date="2016-10" db="EMBL/GenBank/DDBJ databases">
        <authorList>
            <person name="de Groot N.N."/>
        </authorList>
    </citation>
    <scope>NUCLEOTIDE SEQUENCE [LARGE SCALE GENOMIC DNA]</scope>
    <source>
        <strain evidence="1 2">DSM 12992</strain>
    </source>
</reference>
<evidence type="ECO:0000313" key="1">
    <source>
        <dbReference type="EMBL" id="SFD29312.1"/>
    </source>
</evidence>
<dbReference type="InterPro" id="IPR010106">
    <property type="entry name" value="RpnA"/>
</dbReference>
<protein>
    <recommendedName>
        <fullName evidence="3">PD-(D/E)XK nuclease family transposase</fullName>
    </recommendedName>
</protein>
<dbReference type="Proteomes" id="UP000199263">
    <property type="component" value="Unassembled WGS sequence"/>
</dbReference>
<evidence type="ECO:0000313" key="2">
    <source>
        <dbReference type="Proteomes" id="UP000199263"/>
    </source>
</evidence>
<sequence>MMKSLLDPKIDFVFKNIFGSSKHPKILISFLNAVLKPKYLIIKVKIHNTDIEKHFLDDKFSRLDVKAETSNNEIINIEIQLKNEYNMIKRSLYYWSKMYEEQLNEGEDYSELKRTVCINILNFKYLKNERFHNGYRLKETETNEELSDVCEIHFIEIPKLKENSDEKDLLIAWTEFLKNPESEKVRSLEMSIVEIREAKDELIKLSNDDEQRQIYDMRAKILKDKISAINKAKRDGVEKGLKQGIKEGIKEGQYQEKINIAKNLLDVLDNETIALKTGLTIDKIQELRN</sequence>
<keyword evidence="2" id="KW-1185">Reference proteome</keyword>
<dbReference type="RefSeq" id="WP_242943349.1">
    <property type="nucleotide sequence ID" value="NZ_FOMG01000030.1"/>
</dbReference>
<dbReference type="AlphaFoldDB" id="A0A1I1R4W3"/>
<dbReference type="PANTHER" id="PTHR41317">
    <property type="entry name" value="PD-(D_E)XK NUCLEASE FAMILY TRANSPOSASE"/>
    <property type="match status" value="1"/>
</dbReference>
<dbReference type="Pfam" id="PF12784">
    <property type="entry name" value="PDDEXK_2"/>
    <property type="match status" value="1"/>
</dbReference>